<dbReference type="Pfam" id="PF10973">
    <property type="entry name" value="DUF2799"/>
    <property type="match status" value="1"/>
</dbReference>
<evidence type="ECO:0000313" key="3">
    <source>
        <dbReference type="Proteomes" id="UP000053724"/>
    </source>
</evidence>
<organism evidence="2 3">
    <name type="scientific">Vibrio metoecus</name>
    <dbReference type="NCBI Taxonomy" id="1481663"/>
    <lineage>
        <taxon>Bacteria</taxon>
        <taxon>Pseudomonadati</taxon>
        <taxon>Pseudomonadota</taxon>
        <taxon>Gammaproteobacteria</taxon>
        <taxon>Vibrionales</taxon>
        <taxon>Vibrionaceae</taxon>
        <taxon>Vibrio</taxon>
    </lineage>
</organism>
<feature type="signal peptide" evidence="1">
    <location>
        <begin position="1"/>
        <end position="19"/>
    </location>
</feature>
<gene>
    <name evidence="2" type="ORF">AAY55_15025</name>
</gene>
<protein>
    <submittedName>
        <fullName evidence="2">Lipoprotein</fullName>
    </submittedName>
</protein>
<evidence type="ECO:0000313" key="2">
    <source>
        <dbReference type="EMBL" id="KQA22808.1"/>
    </source>
</evidence>
<dbReference type="Proteomes" id="UP000053724">
    <property type="component" value="Unassembled WGS sequence"/>
</dbReference>
<dbReference type="InterPro" id="IPR021242">
    <property type="entry name" value="DUF2799"/>
</dbReference>
<dbReference type="AlphaFoldDB" id="A0A0Q0PG92"/>
<dbReference type="PATRIC" id="fig|1481663.10.peg.2546"/>
<dbReference type="EMBL" id="LCUF01000023">
    <property type="protein sequence ID" value="KQA22808.1"/>
    <property type="molecule type" value="Genomic_DNA"/>
</dbReference>
<dbReference type="RefSeq" id="WP_055028260.1">
    <property type="nucleotide sequence ID" value="NZ_CP035688.1"/>
</dbReference>
<dbReference type="PROSITE" id="PS51257">
    <property type="entry name" value="PROKAR_LIPOPROTEIN"/>
    <property type="match status" value="1"/>
</dbReference>
<feature type="chain" id="PRO_5006183027" evidence="1">
    <location>
        <begin position="20"/>
        <end position="113"/>
    </location>
</feature>
<keyword evidence="2" id="KW-0449">Lipoprotein</keyword>
<evidence type="ECO:0000256" key="1">
    <source>
        <dbReference type="SAM" id="SignalP"/>
    </source>
</evidence>
<dbReference type="GeneID" id="94014540"/>
<keyword evidence="1" id="KW-0732">Signal</keyword>
<sequence>MKKWILISVMLLLSGCAASESTWEKEGNWYQVGYHDALAGHSQRSYKSLATLGSVKLSDYEQGYQQGLEQYCNPNAAYQIGLSGQYYEGICEGTEQALRFRMEWQRGWNEYNQ</sequence>
<accession>A0A0Q0PG92</accession>
<reference evidence="2 3" key="1">
    <citation type="journal article" date="2015" name="Genome Biol. Evol.">
        <title>The Dynamics of Genetic Interactions between Vibrio metoecus and Vibrio cholerae, Two Close Relatives Co-Occurring in the Environment.</title>
        <authorList>
            <person name="Orata F.D."/>
            <person name="Kirchberger P.C."/>
            <person name="Meheust R."/>
            <person name="Barlow E.J."/>
            <person name="Tarr C.L."/>
            <person name="Boucher Y."/>
        </authorList>
    </citation>
    <scope>NUCLEOTIDE SEQUENCE [LARGE SCALE GENOMIC DNA]</scope>
    <source>
        <strain evidence="2 3">08-2459</strain>
    </source>
</reference>
<name>A0A0Q0PG92_VIBMT</name>
<comment type="caution">
    <text evidence="2">The sequence shown here is derived from an EMBL/GenBank/DDBJ whole genome shotgun (WGS) entry which is preliminary data.</text>
</comment>
<proteinExistence type="predicted"/>